<feature type="transmembrane region" description="Helical" evidence="1">
    <location>
        <begin position="328"/>
        <end position="347"/>
    </location>
</feature>
<evidence type="ECO:0000313" key="3">
    <source>
        <dbReference type="EMBL" id="MPM08752.1"/>
    </source>
</evidence>
<feature type="domain" description="Major facilitator superfamily (MFS) profile" evidence="2">
    <location>
        <begin position="1"/>
        <end position="465"/>
    </location>
</feature>
<gene>
    <name evidence="3" type="ORF">SDC9_55066</name>
</gene>
<keyword evidence="1" id="KW-0812">Transmembrane</keyword>
<feature type="transmembrane region" description="Helical" evidence="1">
    <location>
        <begin position="353"/>
        <end position="379"/>
    </location>
</feature>
<dbReference type="AlphaFoldDB" id="A0A644WY55"/>
<feature type="transmembrane region" description="Helical" evidence="1">
    <location>
        <begin position="209"/>
        <end position="233"/>
    </location>
</feature>
<sequence>MEQTTKQTTKLGSKNWIGISLFAALGSVAWCMENDFLNLFIDRTISTNPLVISLIISASAITAALTTMLVGIYLDRAGKRVRFMSWGYVIWGFVIMAFALINVKGISKAFGVSESTAVIACIVLVTLMDCIMTFFGSASNDAAFNAWVTDITNPTNRGKVEGALGIFGFLGVSLVFMFDFLGGITYNHYFDAAGNEVSNYVEGGTVVHGNWTLFFILIGVLVLLAGLIGRFFVKDAPQLKPNPDSRMNKMLYGFRWSVVKQNKKLYTTLLGSSLLGIAGMTSAPYLLIYMERTLGFKDYIIPYGILSIVSVAFGFLFGMYADRKGKKLRFILPGMLVYIIGCVIMFFGTTKQFASNAIFVFCAGSMVNGFGSAMIANVFGAKVRDYTPPDRVGLFQGVRMVFNIMIPMCIGPVITALINNINKANTIGYDAAGNAIFNYSSSMFLFGAVLVLLVLIPLGMLKKFEAKETVLTPAAPPSGE</sequence>
<dbReference type="PANTHER" id="PTHR23518">
    <property type="entry name" value="C-METHYLTRANSFERASE"/>
    <property type="match status" value="1"/>
</dbReference>
<feature type="transmembrane region" description="Helical" evidence="1">
    <location>
        <begin position="12"/>
        <end position="30"/>
    </location>
</feature>
<dbReference type="PANTHER" id="PTHR23518:SF2">
    <property type="entry name" value="MAJOR FACILITATOR SUPERFAMILY TRANSPORTER"/>
    <property type="match status" value="1"/>
</dbReference>
<feature type="transmembrane region" description="Helical" evidence="1">
    <location>
        <begin position="115"/>
        <end position="135"/>
    </location>
</feature>
<protein>
    <recommendedName>
        <fullName evidence="2">Major facilitator superfamily (MFS) profile domain-containing protein</fullName>
    </recommendedName>
</protein>
<dbReference type="InterPro" id="IPR036259">
    <property type="entry name" value="MFS_trans_sf"/>
</dbReference>
<feature type="transmembrane region" description="Helical" evidence="1">
    <location>
        <begin position="50"/>
        <end position="74"/>
    </location>
</feature>
<evidence type="ECO:0000259" key="2">
    <source>
        <dbReference type="PROSITE" id="PS50850"/>
    </source>
</evidence>
<name>A0A644WY55_9ZZZZ</name>
<feature type="transmembrane region" description="Helical" evidence="1">
    <location>
        <begin position="400"/>
        <end position="421"/>
    </location>
</feature>
<proteinExistence type="predicted"/>
<dbReference type="Gene3D" id="1.20.1250.20">
    <property type="entry name" value="MFS general substrate transporter like domains"/>
    <property type="match status" value="2"/>
</dbReference>
<feature type="transmembrane region" description="Helical" evidence="1">
    <location>
        <begin position="164"/>
        <end position="189"/>
    </location>
</feature>
<keyword evidence="1" id="KW-1133">Transmembrane helix</keyword>
<feature type="transmembrane region" description="Helical" evidence="1">
    <location>
        <begin position="86"/>
        <end position="103"/>
    </location>
</feature>
<dbReference type="GO" id="GO:0022857">
    <property type="term" value="F:transmembrane transporter activity"/>
    <property type="evidence" value="ECO:0007669"/>
    <property type="project" value="InterPro"/>
</dbReference>
<comment type="caution">
    <text evidence="3">The sequence shown here is derived from an EMBL/GenBank/DDBJ whole genome shotgun (WGS) entry which is preliminary data.</text>
</comment>
<keyword evidence="1" id="KW-0472">Membrane</keyword>
<feature type="transmembrane region" description="Helical" evidence="1">
    <location>
        <begin position="265"/>
        <end position="288"/>
    </location>
</feature>
<dbReference type="InterPro" id="IPR011701">
    <property type="entry name" value="MFS"/>
</dbReference>
<organism evidence="3">
    <name type="scientific">bioreactor metagenome</name>
    <dbReference type="NCBI Taxonomy" id="1076179"/>
    <lineage>
        <taxon>unclassified sequences</taxon>
        <taxon>metagenomes</taxon>
        <taxon>ecological metagenomes</taxon>
    </lineage>
</organism>
<accession>A0A644WY55</accession>
<evidence type="ECO:0000256" key="1">
    <source>
        <dbReference type="SAM" id="Phobius"/>
    </source>
</evidence>
<feature type="transmembrane region" description="Helical" evidence="1">
    <location>
        <begin position="300"/>
        <end position="321"/>
    </location>
</feature>
<dbReference type="EMBL" id="VSSQ01001486">
    <property type="protein sequence ID" value="MPM08752.1"/>
    <property type="molecule type" value="Genomic_DNA"/>
</dbReference>
<dbReference type="PROSITE" id="PS50850">
    <property type="entry name" value="MFS"/>
    <property type="match status" value="1"/>
</dbReference>
<dbReference type="Pfam" id="PF07690">
    <property type="entry name" value="MFS_1"/>
    <property type="match status" value="1"/>
</dbReference>
<dbReference type="SUPFAM" id="SSF103473">
    <property type="entry name" value="MFS general substrate transporter"/>
    <property type="match status" value="1"/>
</dbReference>
<dbReference type="InterPro" id="IPR020846">
    <property type="entry name" value="MFS_dom"/>
</dbReference>
<reference evidence="3" key="1">
    <citation type="submission" date="2019-08" db="EMBL/GenBank/DDBJ databases">
        <authorList>
            <person name="Kucharzyk K."/>
            <person name="Murdoch R.W."/>
            <person name="Higgins S."/>
            <person name="Loffler F."/>
        </authorList>
    </citation>
    <scope>NUCLEOTIDE SEQUENCE</scope>
</reference>
<feature type="transmembrane region" description="Helical" evidence="1">
    <location>
        <begin position="441"/>
        <end position="461"/>
    </location>
</feature>